<dbReference type="SUPFAM" id="SSF53649">
    <property type="entry name" value="Alkaline phosphatase-like"/>
    <property type="match status" value="1"/>
</dbReference>
<dbReference type="PANTHER" id="PTHR42693">
    <property type="entry name" value="ARYLSULFATASE FAMILY MEMBER"/>
    <property type="match status" value="1"/>
</dbReference>
<evidence type="ECO:0000256" key="4">
    <source>
        <dbReference type="ARBA" id="ARBA00022837"/>
    </source>
</evidence>
<keyword evidence="2" id="KW-0479">Metal-binding</keyword>
<comment type="caution">
    <text evidence="7">The sequence shown here is derived from an EMBL/GenBank/DDBJ whole genome shotgun (WGS) entry which is preliminary data.</text>
</comment>
<keyword evidence="4" id="KW-0106">Calcium</keyword>
<feature type="domain" description="Sulfatase N-terminal" evidence="6">
    <location>
        <begin position="31"/>
        <end position="139"/>
    </location>
</feature>
<dbReference type="InterPro" id="IPR024607">
    <property type="entry name" value="Sulfatase_CS"/>
</dbReference>
<dbReference type="RefSeq" id="WP_126724795.1">
    <property type="nucleotide sequence ID" value="NZ_RYZH01000012.1"/>
</dbReference>
<keyword evidence="8" id="KW-1185">Reference proteome</keyword>
<dbReference type="InterPro" id="IPR050738">
    <property type="entry name" value="Sulfatase"/>
</dbReference>
<evidence type="ECO:0000313" key="7">
    <source>
        <dbReference type="EMBL" id="RUL88281.1"/>
    </source>
</evidence>
<organism evidence="7 8">
    <name type="scientific">Tautonia sociabilis</name>
    <dbReference type="NCBI Taxonomy" id="2080755"/>
    <lineage>
        <taxon>Bacteria</taxon>
        <taxon>Pseudomonadati</taxon>
        <taxon>Planctomycetota</taxon>
        <taxon>Planctomycetia</taxon>
        <taxon>Isosphaerales</taxon>
        <taxon>Isosphaeraceae</taxon>
        <taxon>Tautonia</taxon>
    </lineage>
</organism>
<proteinExistence type="inferred from homology"/>
<comment type="similarity">
    <text evidence="1">Belongs to the sulfatase family.</text>
</comment>
<dbReference type="InterPro" id="IPR017850">
    <property type="entry name" value="Alkaline_phosphatase_core_sf"/>
</dbReference>
<dbReference type="InterPro" id="IPR000917">
    <property type="entry name" value="Sulfatase_N"/>
</dbReference>
<dbReference type="AlphaFoldDB" id="A0A432MLJ7"/>
<dbReference type="PANTHER" id="PTHR42693:SF53">
    <property type="entry name" value="ENDO-4-O-SULFATASE"/>
    <property type="match status" value="1"/>
</dbReference>
<dbReference type="Gene3D" id="3.40.720.10">
    <property type="entry name" value="Alkaline Phosphatase, subunit A"/>
    <property type="match status" value="1"/>
</dbReference>
<name>A0A432MLJ7_9BACT</name>
<dbReference type="EMBL" id="RYZH01000012">
    <property type="protein sequence ID" value="RUL88281.1"/>
    <property type="molecule type" value="Genomic_DNA"/>
</dbReference>
<reference evidence="7 8" key="1">
    <citation type="submission" date="2018-12" db="EMBL/GenBank/DDBJ databases">
        <authorList>
            <person name="Toschakov S.V."/>
        </authorList>
    </citation>
    <scope>NUCLEOTIDE SEQUENCE [LARGE SCALE GENOMIC DNA]</scope>
    <source>
        <strain evidence="7 8">GM2012</strain>
    </source>
</reference>
<dbReference type="CDD" id="cd16027">
    <property type="entry name" value="SGSH"/>
    <property type="match status" value="1"/>
</dbReference>
<protein>
    <submittedName>
        <fullName evidence="7">Heparan N-sulfatase</fullName>
    </submittedName>
</protein>
<feature type="domain" description="Sulfatase N-terminal" evidence="6">
    <location>
        <begin position="146"/>
        <end position="293"/>
    </location>
</feature>
<gene>
    <name evidence="7" type="ORF">TsocGM_08065</name>
</gene>
<dbReference type="Pfam" id="PF00884">
    <property type="entry name" value="Sulfatase"/>
    <property type="match status" value="2"/>
</dbReference>
<evidence type="ECO:0000256" key="3">
    <source>
        <dbReference type="ARBA" id="ARBA00022801"/>
    </source>
</evidence>
<dbReference type="Proteomes" id="UP000280296">
    <property type="component" value="Unassembled WGS sequence"/>
</dbReference>
<evidence type="ECO:0000256" key="2">
    <source>
        <dbReference type="ARBA" id="ARBA00022723"/>
    </source>
</evidence>
<dbReference type="GO" id="GO:0004065">
    <property type="term" value="F:arylsulfatase activity"/>
    <property type="evidence" value="ECO:0007669"/>
    <property type="project" value="TreeGrafter"/>
</dbReference>
<dbReference type="GO" id="GO:0046872">
    <property type="term" value="F:metal ion binding"/>
    <property type="evidence" value="ECO:0007669"/>
    <property type="project" value="UniProtKB-KW"/>
</dbReference>
<evidence type="ECO:0000259" key="6">
    <source>
        <dbReference type="Pfam" id="PF00884"/>
    </source>
</evidence>
<sequence>MTRLATALALLALIPTAAHAGAGKDDRPRPPSIVVFLADDVSAGDFGCYGHPTIRTPNIDALAAGGLRFDNAFLTTSSCSPTRISVLTGKYPHATGAEDLHMTLPDHQVFVSSMLRRAGYHTGHMLKTHYGPAGNAQFDWYGKAVDQFPCFLDEAGDRPFFLWVGFTDAHRPYQEGAIANPHTADDAVVPPFLADTPETRADLALYYDEIARMDGDIGRMVAELKARGRFDDTLVIFFADNGMPFPRAKGTLYDSGIATPLIASWPDRIPPGSTHSGLASVIDLAPTFLDIAGLRSPADLQGRSMLPVLDDPALPGLDAVFSERNWHNCDEHMRSIRTEQYKLIRNAYLDLPLGNPSDVSSCPSWDALLELKARGALSPSQAQLFQAPRPPVELYDVQADPAEFVNLASLPEYAAVVAELSGRLDDWIAATGDFPPRYRRRADNCDRLSGEKFTSEIAPMTDPLPPGFGRR</sequence>
<dbReference type="PROSITE" id="PS00523">
    <property type="entry name" value="SULFATASE_1"/>
    <property type="match status" value="1"/>
</dbReference>
<accession>A0A432MLJ7</accession>
<evidence type="ECO:0000313" key="8">
    <source>
        <dbReference type="Proteomes" id="UP000280296"/>
    </source>
</evidence>
<feature type="signal peptide" evidence="5">
    <location>
        <begin position="1"/>
        <end position="20"/>
    </location>
</feature>
<dbReference type="OrthoDB" id="9762324at2"/>
<evidence type="ECO:0000256" key="1">
    <source>
        <dbReference type="ARBA" id="ARBA00008779"/>
    </source>
</evidence>
<reference evidence="7 8" key="2">
    <citation type="submission" date="2019-01" db="EMBL/GenBank/DDBJ databases">
        <title>Tautonia sociabilis, a novel thermotolerant planctomycete of Isosphaeraceae family, isolated from a 4000 m deep subterranean habitat.</title>
        <authorList>
            <person name="Kovaleva O.L."/>
            <person name="Elcheninov A.G."/>
            <person name="Van Heerden E."/>
            <person name="Toshchakov S.V."/>
            <person name="Novikov A."/>
            <person name="Bonch-Osmolovskaya E.A."/>
            <person name="Kublanov I.V."/>
        </authorList>
    </citation>
    <scope>NUCLEOTIDE SEQUENCE [LARGE SCALE GENOMIC DNA]</scope>
    <source>
        <strain evidence="7 8">GM2012</strain>
    </source>
</reference>
<keyword evidence="3" id="KW-0378">Hydrolase</keyword>
<evidence type="ECO:0000256" key="5">
    <source>
        <dbReference type="SAM" id="SignalP"/>
    </source>
</evidence>
<feature type="chain" id="PRO_5019177110" evidence="5">
    <location>
        <begin position="21"/>
        <end position="471"/>
    </location>
</feature>
<keyword evidence="5" id="KW-0732">Signal</keyword>